<dbReference type="EMBL" id="CAEZXX010000218">
    <property type="protein sequence ID" value="CAB4729111.1"/>
    <property type="molecule type" value="Genomic_DNA"/>
</dbReference>
<organism evidence="1">
    <name type="scientific">freshwater metagenome</name>
    <dbReference type="NCBI Taxonomy" id="449393"/>
    <lineage>
        <taxon>unclassified sequences</taxon>
        <taxon>metagenomes</taxon>
        <taxon>ecological metagenomes</taxon>
    </lineage>
</organism>
<name>A0A6J6S2W0_9ZZZZ</name>
<dbReference type="AlphaFoldDB" id="A0A6J6S2W0"/>
<reference evidence="1" key="1">
    <citation type="submission" date="2020-05" db="EMBL/GenBank/DDBJ databases">
        <authorList>
            <person name="Chiriac C."/>
            <person name="Salcher M."/>
            <person name="Ghai R."/>
            <person name="Kavagutti S V."/>
        </authorList>
    </citation>
    <scope>NUCLEOTIDE SEQUENCE</scope>
</reference>
<proteinExistence type="predicted"/>
<sequence>MVPKHVSDAQREALEAFEAASTGSPRQALFDLLGSPQSGGAGR</sequence>
<accession>A0A6J6S2W0</accession>
<protein>
    <submittedName>
        <fullName evidence="1">Unannotated protein</fullName>
    </submittedName>
</protein>
<gene>
    <name evidence="1" type="ORF">UFOPK2602_02230</name>
</gene>
<evidence type="ECO:0000313" key="1">
    <source>
        <dbReference type="EMBL" id="CAB4729111.1"/>
    </source>
</evidence>